<comment type="caution">
    <text evidence="3">The sequence shown here is derived from an EMBL/GenBank/DDBJ whole genome shotgun (WGS) entry which is preliminary data.</text>
</comment>
<feature type="domain" description="PLD phosphodiesterase" evidence="2">
    <location>
        <begin position="307"/>
        <end position="334"/>
    </location>
</feature>
<feature type="domain" description="PLD phosphodiesterase" evidence="2">
    <location>
        <begin position="126"/>
        <end position="153"/>
    </location>
</feature>
<comment type="similarity">
    <text evidence="1">Belongs to the phospholipase D family. Cardiolipin synthase subfamily. ClsB sub-subfamily.</text>
</comment>
<dbReference type="PANTHER" id="PTHR21248">
    <property type="entry name" value="CARDIOLIPIN SYNTHASE"/>
    <property type="match status" value="1"/>
</dbReference>
<dbReference type="InterPro" id="IPR030872">
    <property type="entry name" value="Cardiolipin_synth_ClsB"/>
</dbReference>
<accession>A0ABQ6BM34</accession>
<dbReference type="InterPro" id="IPR001736">
    <property type="entry name" value="PLipase_D/transphosphatidylase"/>
</dbReference>
<dbReference type="EC" id="2.7.8.-" evidence="1"/>
<keyword evidence="1" id="KW-0808">Transferase</keyword>
<feature type="active site" evidence="1">
    <location>
        <position position="312"/>
    </location>
</feature>
<reference evidence="4" key="1">
    <citation type="journal article" date="2019" name="Int. J. Syst. Evol. Microbiol.">
        <title>The Global Catalogue of Microorganisms (GCM) 10K type strain sequencing project: providing services to taxonomists for standard genome sequencing and annotation.</title>
        <authorList>
            <consortium name="The Broad Institute Genomics Platform"/>
            <consortium name="The Broad Institute Genome Sequencing Center for Infectious Disease"/>
            <person name="Wu L."/>
            <person name="Ma J."/>
        </authorList>
    </citation>
    <scope>NUCLEOTIDE SEQUENCE [LARGE SCALE GENOMIC DNA]</scope>
    <source>
        <strain evidence="4">NBRC 104970</strain>
    </source>
</reference>
<evidence type="ECO:0000313" key="4">
    <source>
        <dbReference type="Proteomes" id="UP001156836"/>
    </source>
</evidence>
<keyword evidence="1" id="KW-0594">Phospholipid biosynthesis</keyword>
<dbReference type="NCBIfam" id="NF008427">
    <property type="entry name" value="PRK11263.1"/>
    <property type="match status" value="1"/>
</dbReference>
<dbReference type="Proteomes" id="UP001156836">
    <property type="component" value="Unassembled WGS sequence"/>
</dbReference>
<protein>
    <recommendedName>
        <fullName evidence="1">Cardiolipin synthase B</fullName>
        <shortName evidence="1">CL synthase</shortName>
        <ecNumber evidence="1">2.7.8.-</ecNumber>
    </recommendedName>
</protein>
<gene>
    <name evidence="1 3" type="primary">clsB</name>
    <name evidence="3" type="ORF">GCM10007860_02130</name>
</gene>
<keyword evidence="4" id="KW-1185">Reference proteome</keyword>
<keyword evidence="1" id="KW-1208">Phospholipid metabolism</keyword>
<keyword evidence="1" id="KW-1003">Cell membrane</keyword>
<dbReference type="SMART" id="SM00155">
    <property type="entry name" value="PLDc"/>
    <property type="match status" value="2"/>
</dbReference>
<proteinExistence type="inferred from homology"/>
<dbReference type="SUPFAM" id="SSF56024">
    <property type="entry name" value="Phospholipase D/nuclease"/>
    <property type="match status" value="2"/>
</dbReference>
<dbReference type="Pfam" id="PF13091">
    <property type="entry name" value="PLDc_2"/>
    <property type="match status" value="2"/>
</dbReference>
<name>A0ABQ6BM34_9NEIS</name>
<organism evidence="3 4">
    <name type="scientific">Chitiniphilus shinanonensis</name>
    <dbReference type="NCBI Taxonomy" id="553088"/>
    <lineage>
        <taxon>Bacteria</taxon>
        <taxon>Pseudomonadati</taxon>
        <taxon>Pseudomonadota</taxon>
        <taxon>Betaproteobacteria</taxon>
        <taxon>Neisseriales</taxon>
        <taxon>Chitinibacteraceae</taxon>
        <taxon>Chitiniphilus</taxon>
    </lineage>
</organism>
<evidence type="ECO:0000259" key="2">
    <source>
        <dbReference type="PROSITE" id="PS50035"/>
    </source>
</evidence>
<evidence type="ECO:0000256" key="1">
    <source>
        <dbReference type="HAMAP-Rule" id="MF_01917"/>
    </source>
</evidence>
<dbReference type="PANTHER" id="PTHR21248:SF22">
    <property type="entry name" value="PHOSPHOLIPASE D"/>
    <property type="match status" value="1"/>
</dbReference>
<sequence length="408" mass="46239">MRKARALTQLRNWRPPKVIAMHFAGGHRVRLLYNGTDYFPLLLAEIDTARVEIFLETYLFEADDIGQRVVDALVAAAQRGVRVRIQADGFGARQFPPVWRERLEAAGAWLLFFRPDIRPLSFNTSRLRRLHRKLVVIDGRVGYVGGINILSDLEPGLPGLAPRYDYAFRVEGPVVAQMHTAADRLWRHTAWVQLKHEWTAKSRVPVDATPVGHVVAGFAIRDNLRHRHGIEQAYLQAIHHARHEIVIANAYFLPGYRFRHALRAAAARGVRVVLLMQGQVDHFLLHWATRAYYRRFLVAGMQIHEYYAGFMHAKAAVIDGEWATVGSSNLDPFSLLLAREANVFVRDATIAGELRADILRQIAHSARQVDVADVKHAGMTLRALVWSCFGLVRLIMGLTGYGGRRYLE</sequence>
<dbReference type="InterPro" id="IPR025202">
    <property type="entry name" value="PLD-like_dom"/>
</dbReference>
<comment type="function">
    <text evidence="1">Catalyzes the phosphatidyl group transfer from one phosphatidylglycerol molecule to another to form cardiolipin (CL) (diphosphatidylglycerol) and glycerol.</text>
</comment>
<keyword evidence="1" id="KW-0444">Lipid biosynthesis</keyword>
<dbReference type="EMBL" id="BSOZ01000002">
    <property type="protein sequence ID" value="GLS03070.1"/>
    <property type="molecule type" value="Genomic_DNA"/>
</dbReference>
<feature type="active site" evidence="1">
    <location>
        <position position="138"/>
    </location>
</feature>
<keyword evidence="1" id="KW-0472">Membrane</keyword>
<dbReference type="HAMAP" id="MF_01917">
    <property type="entry name" value="Cardiolipin_synth_ClsB"/>
    <property type="match status" value="1"/>
</dbReference>
<dbReference type="Gene3D" id="3.30.870.10">
    <property type="entry name" value="Endonuclease Chain A"/>
    <property type="match status" value="2"/>
</dbReference>
<comment type="subcellular location">
    <subcellularLocation>
        <location evidence="1">Cell membrane</location>
        <topology evidence="1">Peripheral membrane protein</topology>
    </subcellularLocation>
</comment>
<feature type="active site" evidence="1">
    <location>
        <position position="314"/>
    </location>
</feature>
<feature type="active site" evidence="1">
    <location>
        <position position="131"/>
    </location>
</feature>
<dbReference type="CDD" id="cd09110">
    <property type="entry name" value="PLDc_CLS_1"/>
    <property type="match status" value="1"/>
</dbReference>
<evidence type="ECO:0000313" key="3">
    <source>
        <dbReference type="EMBL" id="GLS03070.1"/>
    </source>
</evidence>
<dbReference type="PROSITE" id="PS50035">
    <property type="entry name" value="PLD"/>
    <property type="match status" value="2"/>
</dbReference>
<feature type="active site" evidence="1">
    <location>
        <position position="319"/>
    </location>
</feature>
<comment type="catalytic activity">
    <reaction evidence="1">
        <text>2 a 1,2-diacyl-sn-glycero-3-phospho-(1'-sn-glycerol) = a cardiolipin + glycerol</text>
        <dbReference type="Rhea" id="RHEA:31451"/>
        <dbReference type="ChEBI" id="CHEBI:17754"/>
        <dbReference type="ChEBI" id="CHEBI:62237"/>
        <dbReference type="ChEBI" id="CHEBI:64716"/>
    </reaction>
</comment>
<dbReference type="RefSeq" id="WP_018748313.1">
    <property type="nucleotide sequence ID" value="NZ_BSOZ01000002.1"/>
</dbReference>
<feature type="active site" evidence="1">
    <location>
        <position position="133"/>
    </location>
</feature>
<keyword evidence="1" id="KW-0443">Lipid metabolism</keyword>